<dbReference type="Proteomes" id="UP000199645">
    <property type="component" value="Unassembled WGS sequence"/>
</dbReference>
<sequence length="107" mass="10530">MASGGAGSWAPGAAFGLPAGGGAAMARVLVTVFGPALSGWQAELLAQPAVWAAPLASTGSLMTRGRMPADVGATMPAVVRPGSHAPGVTPRESRPGSHAPGVMFKKL</sequence>
<dbReference type="STRING" id="35752.SAMN05421541_13636"/>
<evidence type="ECO:0000313" key="2">
    <source>
        <dbReference type="EMBL" id="SFF96809.1"/>
    </source>
</evidence>
<evidence type="ECO:0000256" key="1">
    <source>
        <dbReference type="SAM" id="MobiDB-lite"/>
    </source>
</evidence>
<proteinExistence type="predicted"/>
<protein>
    <submittedName>
        <fullName evidence="2">Uncharacterized protein</fullName>
    </submittedName>
</protein>
<name>A0A1I2N1S4_9ACTN</name>
<evidence type="ECO:0000313" key="3">
    <source>
        <dbReference type="Proteomes" id="UP000199645"/>
    </source>
</evidence>
<organism evidence="2 3">
    <name type="scientific">Actinoplanes philippinensis</name>
    <dbReference type="NCBI Taxonomy" id="35752"/>
    <lineage>
        <taxon>Bacteria</taxon>
        <taxon>Bacillati</taxon>
        <taxon>Actinomycetota</taxon>
        <taxon>Actinomycetes</taxon>
        <taxon>Micromonosporales</taxon>
        <taxon>Micromonosporaceae</taxon>
        <taxon>Actinoplanes</taxon>
    </lineage>
</organism>
<accession>A0A1I2N1S4</accession>
<dbReference type="AlphaFoldDB" id="A0A1I2N1S4"/>
<reference evidence="2 3" key="1">
    <citation type="submission" date="2016-10" db="EMBL/GenBank/DDBJ databases">
        <authorList>
            <person name="de Groot N.N."/>
        </authorList>
    </citation>
    <scope>NUCLEOTIDE SEQUENCE [LARGE SCALE GENOMIC DNA]</scope>
    <source>
        <strain evidence="2 3">DSM 43019</strain>
    </source>
</reference>
<feature type="region of interest" description="Disordered" evidence="1">
    <location>
        <begin position="76"/>
        <end position="107"/>
    </location>
</feature>
<dbReference type="EMBL" id="FONV01000036">
    <property type="protein sequence ID" value="SFF96809.1"/>
    <property type="molecule type" value="Genomic_DNA"/>
</dbReference>
<gene>
    <name evidence="2" type="ORF">SAMN05421541_13636</name>
</gene>
<keyword evidence="3" id="KW-1185">Reference proteome</keyword>